<sequence>MTTLRAFLLNGPRSHCPTRAKLTGSPSHAHALKLQTGQTCEPTCSRTVYDFLDKAYCPTQELEGLGPENGPNPTLVNSGYGRNMSGQVASTLGPTKQDCSQVDEPVVDQQPSVEQRQQEKPPAVIQDITPRQEEVHGEDPVNRDEEEEKDPFEAELMHFFKDSGLEADLQQLALAKTGGEGGDGPDVREEFASNIEPGEMPEAGSPQEKWKLLYRA</sequence>
<dbReference type="InterPro" id="IPR008625">
    <property type="entry name" value="GAGE_fam"/>
</dbReference>
<dbReference type="Proteomes" id="UP000322234">
    <property type="component" value="Unassembled WGS sequence"/>
</dbReference>
<dbReference type="AlphaFoldDB" id="A0A6B0SHM6"/>
<protein>
    <recommendedName>
        <fullName evidence="3">GAGE domain-containing protein</fullName>
    </recommendedName>
</protein>
<dbReference type="InterPro" id="IPR031320">
    <property type="entry name" value="GAGE"/>
</dbReference>
<comment type="similarity">
    <text evidence="1">Belongs to the GAGE family.</text>
</comment>
<accession>A0A6B0SHM6</accession>
<feature type="domain" description="GAGE" evidence="3">
    <location>
        <begin position="84"/>
        <end position="208"/>
    </location>
</feature>
<proteinExistence type="inferred from homology"/>
<evidence type="ECO:0000256" key="2">
    <source>
        <dbReference type="SAM" id="MobiDB-lite"/>
    </source>
</evidence>
<organism evidence="4 5">
    <name type="scientific">Bos mutus</name>
    <name type="common">wild yak</name>
    <dbReference type="NCBI Taxonomy" id="72004"/>
    <lineage>
        <taxon>Eukaryota</taxon>
        <taxon>Metazoa</taxon>
        <taxon>Chordata</taxon>
        <taxon>Craniata</taxon>
        <taxon>Vertebrata</taxon>
        <taxon>Euteleostomi</taxon>
        <taxon>Mammalia</taxon>
        <taxon>Eutheria</taxon>
        <taxon>Laurasiatheria</taxon>
        <taxon>Artiodactyla</taxon>
        <taxon>Ruminantia</taxon>
        <taxon>Pecora</taxon>
        <taxon>Bovidae</taxon>
        <taxon>Bovinae</taxon>
        <taxon>Bos</taxon>
    </lineage>
</organism>
<evidence type="ECO:0000313" key="4">
    <source>
        <dbReference type="EMBL" id="MXQ99536.1"/>
    </source>
</evidence>
<dbReference type="SMART" id="SM01379">
    <property type="entry name" value="GAGE"/>
    <property type="match status" value="1"/>
</dbReference>
<reference evidence="4" key="1">
    <citation type="submission" date="2019-10" db="EMBL/GenBank/DDBJ databases">
        <title>The sequence and de novo assembly of the wild yak genome.</title>
        <authorList>
            <person name="Liu Y."/>
        </authorList>
    </citation>
    <scope>NUCLEOTIDE SEQUENCE [LARGE SCALE GENOMIC DNA]</scope>
    <source>
        <strain evidence="4">WY2019</strain>
    </source>
</reference>
<feature type="compositionally biased region" description="Basic and acidic residues" evidence="2">
    <location>
        <begin position="130"/>
        <end position="143"/>
    </location>
</feature>
<feature type="compositionally biased region" description="Polar residues" evidence="2">
    <location>
        <begin position="84"/>
        <end position="100"/>
    </location>
</feature>
<evidence type="ECO:0000259" key="3">
    <source>
        <dbReference type="SMART" id="SM01379"/>
    </source>
</evidence>
<evidence type="ECO:0000313" key="5">
    <source>
        <dbReference type="Proteomes" id="UP000322234"/>
    </source>
</evidence>
<dbReference type="EMBL" id="VBQZ03000513">
    <property type="protein sequence ID" value="MXQ99536.1"/>
    <property type="molecule type" value="Genomic_DNA"/>
</dbReference>
<dbReference type="Pfam" id="PF05831">
    <property type="entry name" value="GAGE"/>
    <property type="match status" value="1"/>
</dbReference>
<keyword evidence="5" id="KW-1185">Reference proteome</keyword>
<comment type="caution">
    <text evidence="4">The sequence shown here is derived from an EMBL/GenBank/DDBJ whole genome shotgun (WGS) entry which is preliminary data.</text>
</comment>
<dbReference type="PANTHER" id="PTHR14047">
    <property type="entry name" value="P ANTIGEN FAMILY MEMBER 5-RELATED"/>
    <property type="match status" value="1"/>
</dbReference>
<gene>
    <name evidence="4" type="ORF">E5288_WYG006472</name>
</gene>
<name>A0A6B0SHM6_9CETA</name>
<dbReference type="PANTHER" id="PTHR14047:SF33">
    <property type="entry name" value="X ANTIGEN FAMILY MEMBER 5"/>
    <property type="match status" value="1"/>
</dbReference>
<feature type="region of interest" description="Disordered" evidence="2">
    <location>
        <begin position="80"/>
        <end position="149"/>
    </location>
</feature>
<evidence type="ECO:0000256" key="1">
    <source>
        <dbReference type="ARBA" id="ARBA00007043"/>
    </source>
</evidence>